<comment type="caution">
    <text evidence="1">The sequence shown here is derived from an EMBL/GenBank/DDBJ whole genome shotgun (WGS) entry which is preliminary data.</text>
</comment>
<reference evidence="1 2" key="1">
    <citation type="submission" date="2023-04" db="EMBL/GenBank/DDBJ databases">
        <title>Ottowia paracancer sp. nov., isolated from human stomach.</title>
        <authorList>
            <person name="Song Y."/>
        </authorList>
    </citation>
    <scope>NUCLEOTIDE SEQUENCE [LARGE SCALE GENOMIC DNA]</scope>
    <source>
        <strain evidence="1 2">10c7w1</strain>
    </source>
</reference>
<organism evidence="1 2">
    <name type="scientific">Ottowia cancrivicina</name>
    <dbReference type="NCBI Taxonomy" id="3040346"/>
    <lineage>
        <taxon>Bacteria</taxon>
        <taxon>Pseudomonadati</taxon>
        <taxon>Pseudomonadota</taxon>
        <taxon>Betaproteobacteria</taxon>
        <taxon>Burkholderiales</taxon>
        <taxon>Comamonadaceae</taxon>
        <taxon>Ottowia</taxon>
    </lineage>
</organism>
<accession>A0AAW6RET3</accession>
<gene>
    <name evidence="1" type="ORF">QB898_02715</name>
</gene>
<evidence type="ECO:0000313" key="2">
    <source>
        <dbReference type="Proteomes" id="UP001237156"/>
    </source>
</evidence>
<dbReference type="Proteomes" id="UP001237156">
    <property type="component" value="Unassembled WGS sequence"/>
</dbReference>
<name>A0AAW6RET3_9BURK</name>
<dbReference type="EMBL" id="JARVII010000003">
    <property type="protein sequence ID" value="MDG9698639.1"/>
    <property type="molecule type" value="Genomic_DNA"/>
</dbReference>
<proteinExistence type="predicted"/>
<dbReference type="AlphaFoldDB" id="A0AAW6RET3"/>
<dbReference type="RefSeq" id="WP_279523681.1">
    <property type="nucleotide sequence ID" value="NZ_JARVII010000003.1"/>
</dbReference>
<protein>
    <recommendedName>
        <fullName evidence="3">DUF4197 domain-containing protein</fullName>
    </recommendedName>
</protein>
<evidence type="ECO:0000313" key="1">
    <source>
        <dbReference type="EMBL" id="MDG9698639.1"/>
    </source>
</evidence>
<keyword evidence="2" id="KW-1185">Reference proteome</keyword>
<dbReference type="InterPro" id="IPR046505">
    <property type="entry name" value="DUF6683"/>
</dbReference>
<dbReference type="Pfam" id="PF20388">
    <property type="entry name" value="DUF6683"/>
    <property type="match status" value="1"/>
</dbReference>
<evidence type="ECO:0008006" key="3">
    <source>
        <dbReference type="Google" id="ProtNLM"/>
    </source>
</evidence>
<sequence>MTLYFVRSVWNKAGGSSGYIQMKSGLHWFHFFIFFNNRRGFDMRKTFCILLAAASLWVAPWAHGLTLPSVMEGMSTSGAKVNELISGDTLRSLLSNTTEDPKQNTLSGTVGTAIEKPTGTAGIDMLVAGYQDAQKAEARKLFAKIIDMFEPVAQKLEVPAYDMGSAAAALIAGSYAAYKNEVLPNEYFKPLAQQMQQVFMADAKFAQTSVQEKQRMYQILVGTGMFLTMAQMDNMKNPDPQITAQLQSAGKEFLSRFTHMDAASIKLDENGLSQVR</sequence>